<evidence type="ECO:0000313" key="2">
    <source>
        <dbReference type="EMBL" id="MDQ1095138.1"/>
    </source>
</evidence>
<dbReference type="CDD" id="cd04196">
    <property type="entry name" value="GT_2_like_d"/>
    <property type="match status" value="1"/>
</dbReference>
<proteinExistence type="predicted"/>
<dbReference type="InterPro" id="IPR050834">
    <property type="entry name" value="Glycosyltransf_2"/>
</dbReference>
<keyword evidence="3" id="KW-1185">Reference proteome</keyword>
<gene>
    <name evidence="2" type="ORF">QE404_000285</name>
</gene>
<dbReference type="SUPFAM" id="SSF53448">
    <property type="entry name" value="Nucleotide-diphospho-sugar transferases"/>
    <property type="match status" value="1"/>
</dbReference>
<organism evidence="2 3">
    <name type="scientific">Chryseobacterium camelliae</name>
    <dbReference type="NCBI Taxonomy" id="1265445"/>
    <lineage>
        <taxon>Bacteria</taxon>
        <taxon>Pseudomonadati</taxon>
        <taxon>Bacteroidota</taxon>
        <taxon>Flavobacteriia</taxon>
        <taxon>Flavobacteriales</taxon>
        <taxon>Weeksellaceae</taxon>
        <taxon>Chryseobacterium group</taxon>
        <taxon>Chryseobacterium</taxon>
    </lineage>
</organism>
<sequence length="275" mass="32409">MKKIAILLSTYNGEKFLEQQIESLLVQSFQNWDLFIRDDGSTDSTLSIIERFCTKYNNIHLFECSENIGACESFLWLLKNTDAEYYMFCDQDDIWQPDKISLSLNLMKETELKHTVGLPILIHTDLKVVDTNLKEISRSFWSYAKLKQRYLSDFNYLGVCNGVTGCTTLINQNVKDIVFPINTKPPMHDYFIALKVAKYGKIVFLDTPTILYRQHQKNEVGATNINVGYFFLRLKKIKETIRDQMEMHAFLKEFNYGSMFKFYYFKLRYTIIRNI</sequence>
<reference evidence="2 3" key="1">
    <citation type="submission" date="2023-07" db="EMBL/GenBank/DDBJ databases">
        <title>Functional and genomic diversity of the sorghum phyllosphere microbiome.</title>
        <authorList>
            <person name="Shade A."/>
        </authorList>
    </citation>
    <scope>NUCLEOTIDE SEQUENCE [LARGE SCALE GENOMIC DNA]</scope>
    <source>
        <strain evidence="2 3">SORGH_AS_1064</strain>
    </source>
</reference>
<accession>A0ABU0TDJ3</accession>
<protein>
    <submittedName>
        <fullName evidence="2">Glycosyltransferase involved in cell wall biosynthesis</fullName>
    </submittedName>
</protein>
<dbReference type="PANTHER" id="PTHR43685:SF2">
    <property type="entry name" value="GLYCOSYLTRANSFERASE 2-LIKE DOMAIN-CONTAINING PROTEIN"/>
    <property type="match status" value="1"/>
</dbReference>
<dbReference type="EMBL" id="JAUTAL010000001">
    <property type="protein sequence ID" value="MDQ1095138.1"/>
    <property type="molecule type" value="Genomic_DNA"/>
</dbReference>
<dbReference type="PANTHER" id="PTHR43685">
    <property type="entry name" value="GLYCOSYLTRANSFERASE"/>
    <property type="match status" value="1"/>
</dbReference>
<dbReference type="InterPro" id="IPR001173">
    <property type="entry name" value="Glyco_trans_2-like"/>
</dbReference>
<evidence type="ECO:0000313" key="3">
    <source>
        <dbReference type="Proteomes" id="UP001225072"/>
    </source>
</evidence>
<feature type="domain" description="Glycosyltransferase 2-like" evidence="1">
    <location>
        <begin position="6"/>
        <end position="133"/>
    </location>
</feature>
<evidence type="ECO:0000259" key="1">
    <source>
        <dbReference type="Pfam" id="PF00535"/>
    </source>
</evidence>
<dbReference type="Pfam" id="PF00535">
    <property type="entry name" value="Glycos_transf_2"/>
    <property type="match status" value="1"/>
</dbReference>
<dbReference type="Proteomes" id="UP001225072">
    <property type="component" value="Unassembled WGS sequence"/>
</dbReference>
<dbReference type="RefSeq" id="WP_307445657.1">
    <property type="nucleotide sequence ID" value="NZ_JAUTAL010000001.1"/>
</dbReference>
<name>A0ABU0TDJ3_9FLAO</name>
<dbReference type="InterPro" id="IPR029044">
    <property type="entry name" value="Nucleotide-diphossugar_trans"/>
</dbReference>
<comment type="caution">
    <text evidence="2">The sequence shown here is derived from an EMBL/GenBank/DDBJ whole genome shotgun (WGS) entry which is preliminary data.</text>
</comment>
<dbReference type="Gene3D" id="3.90.550.10">
    <property type="entry name" value="Spore Coat Polysaccharide Biosynthesis Protein SpsA, Chain A"/>
    <property type="match status" value="1"/>
</dbReference>